<dbReference type="OrthoDB" id="9765204at2"/>
<dbReference type="Proteomes" id="UP000288951">
    <property type="component" value="Unassembled WGS sequence"/>
</dbReference>
<accession>A0A437UBZ7</accession>
<dbReference type="RefSeq" id="WP_127823435.1">
    <property type="nucleotide sequence ID" value="NZ_RQSM01000003.1"/>
</dbReference>
<evidence type="ECO:0000313" key="2">
    <source>
        <dbReference type="Proteomes" id="UP000288951"/>
    </source>
</evidence>
<dbReference type="Gene3D" id="2.180.10.10">
    <property type="entry name" value="RHS repeat-associated core"/>
    <property type="match status" value="1"/>
</dbReference>
<dbReference type="AlphaFoldDB" id="A0A437UBZ7"/>
<protein>
    <submittedName>
        <fullName evidence="1">RHS repeat-associated core domain-containing protein</fullName>
    </submittedName>
</protein>
<reference evidence="1" key="1">
    <citation type="submission" date="2018-12" db="EMBL/GenBank/DDBJ databases">
        <title>Draft genome sequence of Flaovobacterium columnare ARS1 isolated from channel catfish in Alabama.</title>
        <authorList>
            <person name="Cai W."/>
            <person name="Arias C."/>
        </authorList>
    </citation>
    <scope>NUCLEOTIDE SEQUENCE [LARGE SCALE GENOMIC DNA]</scope>
    <source>
        <strain evidence="1">ARS1</strain>
    </source>
</reference>
<sequence length="186" mass="20943">MVNRQLGQYEDLELEGLYYNRFRYYDCTIGNYISQDPIGLLGGNALYAYVKNSNVQIDKFGWYSDLLDTGMGHHLMPRSVAKKLDITELAQTNSIAWYPNNGVNTAILHGEMHTNLINEGVPYHGSKFTGTVDDFFDKGAKAYKDIDTKGFLKIPGTKEKLFKNLTPAEALDKIKELFGSNSIPCK</sequence>
<gene>
    <name evidence="1" type="ORF">EH230_09200</name>
</gene>
<dbReference type="InterPro" id="IPR022385">
    <property type="entry name" value="Rhs_assc_core"/>
</dbReference>
<evidence type="ECO:0000313" key="1">
    <source>
        <dbReference type="EMBL" id="RVU91058.1"/>
    </source>
</evidence>
<comment type="caution">
    <text evidence="1">The sequence shown here is derived from an EMBL/GenBank/DDBJ whole genome shotgun (WGS) entry which is preliminary data.</text>
</comment>
<name>A0A437UBZ7_9FLAO</name>
<proteinExistence type="predicted"/>
<dbReference type="PRINTS" id="PR00394">
    <property type="entry name" value="RHSPROTEIN"/>
</dbReference>
<keyword evidence="2" id="KW-1185">Reference proteome</keyword>
<dbReference type="NCBIfam" id="TIGR03696">
    <property type="entry name" value="Rhs_assc_core"/>
    <property type="match status" value="1"/>
</dbReference>
<dbReference type="EMBL" id="RQSM01000003">
    <property type="protein sequence ID" value="RVU91058.1"/>
    <property type="molecule type" value="Genomic_DNA"/>
</dbReference>
<organism evidence="1 2">
    <name type="scientific">Flavobacterium columnare</name>
    <dbReference type="NCBI Taxonomy" id="996"/>
    <lineage>
        <taxon>Bacteria</taxon>
        <taxon>Pseudomonadati</taxon>
        <taxon>Bacteroidota</taxon>
        <taxon>Flavobacteriia</taxon>
        <taxon>Flavobacteriales</taxon>
        <taxon>Flavobacteriaceae</taxon>
        <taxon>Flavobacterium</taxon>
    </lineage>
</organism>